<name>A0A0G1J5P5_9BACT</name>
<evidence type="ECO:0000313" key="2">
    <source>
        <dbReference type="EMBL" id="KKT66981.1"/>
    </source>
</evidence>
<gene>
    <name evidence="2" type="ORF">UW61_C0019G0011</name>
</gene>
<dbReference type="Proteomes" id="UP000033901">
    <property type="component" value="Unassembled WGS sequence"/>
</dbReference>
<proteinExistence type="predicted"/>
<evidence type="ECO:0000259" key="1">
    <source>
        <dbReference type="Pfam" id="PF10102"/>
    </source>
</evidence>
<accession>A0A0G1J5P5</accession>
<dbReference type="InterPro" id="IPR013320">
    <property type="entry name" value="ConA-like_dom_sf"/>
</dbReference>
<feature type="domain" description="DUF2341" evidence="1">
    <location>
        <begin position="4"/>
        <end position="56"/>
    </location>
</feature>
<dbReference type="AlphaFoldDB" id="A0A0G1J5P5"/>
<feature type="non-terminal residue" evidence="2">
    <location>
        <position position="1"/>
    </location>
</feature>
<dbReference type="Pfam" id="PF10102">
    <property type="entry name" value="DUF2341"/>
    <property type="match status" value="1"/>
</dbReference>
<protein>
    <submittedName>
        <fullName evidence="2">MshQ-like protein</fullName>
    </submittedName>
</protein>
<dbReference type="InterPro" id="IPR018765">
    <property type="entry name" value="DUF2341"/>
</dbReference>
<reference evidence="2 3" key="1">
    <citation type="journal article" date="2015" name="Nature">
        <title>rRNA introns, odd ribosomes, and small enigmatic genomes across a large radiation of phyla.</title>
        <authorList>
            <person name="Brown C.T."/>
            <person name="Hug L.A."/>
            <person name="Thomas B.C."/>
            <person name="Sharon I."/>
            <person name="Castelle C.J."/>
            <person name="Singh A."/>
            <person name="Wilkins M.J."/>
            <person name="Williams K.H."/>
            <person name="Banfield J.F."/>
        </authorList>
    </citation>
    <scope>NUCLEOTIDE SEQUENCE [LARGE SCALE GENOMIC DNA]</scope>
</reference>
<organism evidence="2 3">
    <name type="scientific">Candidatus Curtissbacteria bacterium GW2011_GWC1_44_33</name>
    <dbReference type="NCBI Taxonomy" id="1618413"/>
    <lineage>
        <taxon>Bacteria</taxon>
        <taxon>Candidatus Curtissiibacteriota</taxon>
    </lineage>
</organism>
<dbReference type="Gene3D" id="2.60.120.200">
    <property type="match status" value="1"/>
</dbReference>
<comment type="caution">
    <text evidence="2">The sequence shown here is derived from an EMBL/GenBank/DDBJ whole genome shotgun (WGS) entry which is preliminary data.</text>
</comment>
<evidence type="ECO:0000313" key="3">
    <source>
        <dbReference type="Proteomes" id="UP000033901"/>
    </source>
</evidence>
<dbReference type="EMBL" id="LCIZ01000019">
    <property type="protein sequence ID" value="KKT66981.1"/>
    <property type="molecule type" value="Genomic_DNA"/>
</dbReference>
<dbReference type="SUPFAM" id="SSF49899">
    <property type="entry name" value="Concanavalin A-like lectins/glucanases"/>
    <property type="match status" value="1"/>
</dbReference>
<sequence length="693" mass="74786">NGTTKFDHEIEKYNGSTGQFIGWVKIPSLSPSTDKAIYMYYGNSSISTSQENKTAVWDSNYKGVWHMHNASSPIRDSTVNGYNGAAFGTVSFNAAGKINSATRYNSTQSHGDDAYFDLNRNLDISSLPFTISAWVNPDNFNYFHTIFAKRDTYNINDMRFDLIIDEGQYKNPGSILLQSGFSWEGGADLASNYTLPAGQWTYVTVVPRVGSTNLYINGQFQENMGSFWLGTDSSAKSFIGKTPDGLGPDQYAGNIDELRISRVARSADWIKTEYNNQSNPSGFANGPSGDISNSSVPFTYEDVIADESYTLTYFSGGPAGAILNPISPVSPTSSQFLPSDTSISFNLNFISGSNLCPLTPQSGRIIISFEPYQVIGSPDYAPHTTGPYSFSSPLTTGKYDVTLVSYDSHTGPGGSGDQNQPNEKYYLKLLNQGNNLITSTNSTTDIPNNQDFVTTLVNTNLQIPSNLYSVEAWHKAYIDNSSYNNMYPICAAFDESFDYSLSNSGTSNVTKTNSDAFTQNTITKTRAAGTTQNISLSVSGTPPGVTASISGQDCDLTCTSVITFTVSPSTPVGTHPITVTGSPLDKQTTFNLIVSGDPLIVSCSASPMLVFLGETVTLTANVSGGTPPYIYSWNGTSIPTNPSPDTNPFGISYNTVGQKSVSVIVTDSSSPPFQIACPVITVRANIDPQYKEF</sequence>
<dbReference type="Pfam" id="PF13385">
    <property type="entry name" value="Laminin_G_3"/>
    <property type="match status" value="1"/>
</dbReference>